<protein>
    <submittedName>
        <fullName evidence="2">GNAT family N-acetyltransferase</fullName>
    </submittedName>
</protein>
<reference evidence="2 3" key="1">
    <citation type="submission" date="2018-03" db="EMBL/GenBank/DDBJ databases">
        <title>Cereibacter changlensis.</title>
        <authorList>
            <person name="Meyer T.E."/>
            <person name="Miller S."/>
            <person name="Lodha T."/>
            <person name="Gandham S."/>
            <person name="Chintalapati S."/>
            <person name="Chintalapati V.R."/>
        </authorList>
    </citation>
    <scope>NUCLEOTIDE SEQUENCE [LARGE SCALE GENOMIC DNA]</scope>
    <source>
        <strain evidence="2 3">JA139</strain>
    </source>
</reference>
<dbReference type="GO" id="GO:0016747">
    <property type="term" value="F:acyltransferase activity, transferring groups other than amino-acyl groups"/>
    <property type="evidence" value="ECO:0007669"/>
    <property type="project" value="InterPro"/>
</dbReference>
<dbReference type="EMBL" id="PZKG01000039">
    <property type="protein sequence ID" value="PTE21782.1"/>
    <property type="molecule type" value="Genomic_DNA"/>
</dbReference>
<dbReference type="InterPro" id="IPR016181">
    <property type="entry name" value="Acyl_CoA_acyltransferase"/>
</dbReference>
<dbReference type="PROSITE" id="PS51186">
    <property type="entry name" value="GNAT"/>
    <property type="match status" value="1"/>
</dbReference>
<evidence type="ECO:0000313" key="3">
    <source>
        <dbReference type="Proteomes" id="UP000241010"/>
    </source>
</evidence>
<evidence type="ECO:0000313" key="2">
    <source>
        <dbReference type="EMBL" id="PTE21782.1"/>
    </source>
</evidence>
<sequence length="275" mass="29353">MTLRPAETGDETALVDFLTRHEAGSMFPLTQLAAEGIGARLSVWLREREGAVCGALMLTANDILLPQAPGFDWTGVRGLLAGRRVASLVGPDGQALRLREALGLPEPRHIGEEPGFTLDLAELVLPEAEGFTLVPLDESWRQTALVWRTGYLGEIFGMPPEEAMVRAGEDLARYIARSSHRMLLRQGAPVAMTGFNAILPEVVQVGGVYTPPGTRGQGLARRAVALHLAEVRARGVKRGVLFAANAAAARAYRAIGFQPGGTMGVVEFAAPEVIA</sequence>
<dbReference type="Gene3D" id="3.40.630.30">
    <property type="match status" value="1"/>
</dbReference>
<dbReference type="SUPFAM" id="SSF55729">
    <property type="entry name" value="Acyl-CoA N-acyltransferases (Nat)"/>
    <property type="match status" value="1"/>
</dbReference>
<dbReference type="Proteomes" id="UP000241010">
    <property type="component" value="Unassembled WGS sequence"/>
</dbReference>
<accession>A0A2T4JV39</accession>
<dbReference type="Pfam" id="PF00583">
    <property type="entry name" value="Acetyltransf_1"/>
    <property type="match status" value="1"/>
</dbReference>
<dbReference type="InterPro" id="IPR000182">
    <property type="entry name" value="GNAT_dom"/>
</dbReference>
<name>A0A2T4JV39_9RHOB</name>
<dbReference type="AlphaFoldDB" id="A0A2T4JV39"/>
<proteinExistence type="predicted"/>
<organism evidence="2 3">
    <name type="scientific">Cereibacter changlensis JA139</name>
    <dbReference type="NCBI Taxonomy" id="1188249"/>
    <lineage>
        <taxon>Bacteria</taxon>
        <taxon>Pseudomonadati</taxon>
        <taxon>Pseudomonadota</taxon>
        <taxon>Alphaproteobacteria</taxon>
        <taxon>Rhodobacterales</taxon>
        <taxon>Paracoccaceae</taxon>
        <taxon>Cereibacter</taxon>
    </lineage>
</organism>
<gene>
    <name evidence="2" type="ORF">C5F48_10590</name>
</gene>
<comment type="caution">
    <text evidence="2">The sequence shown here is derived from an EMBL/GenBank/DDBJ whole genome shotgun (WGS) entry which is preliminary data.</text>
</comment>
<keyword evidence="2" id="KW-0808">Transferase</keyword>
<feature type="domain" description="N-acetyltransferase" evidence="1">
    <location>
        <begin position="131"/>
        <end position="275"/>
    </location>
</feature>
<dbReference type="RefSeq" id="WP_107663878.1">
    <property type="nucleotide sequence ID" value="NZ_PZKG01000039.1"/>
</dbReference>
<keyword evidence="3" id="KW-1185">Reference proteome</keyword>
<evidence type="ECO:0000259" key="1">
    <source>
        <dbReference type="PROSITE" id="PS51186"/>
    </source>
</evidence>
<dbReference type="OrthoDB" id="7365268at2"/>